<dbReference type="SUPFAM" id="SSF47240">
    <property type="entry name" value="Ferritin-like"/>
    <property type="match status" value="1"/>
</dbReference>
<dbReference type="OrthoDB" id="479408at2"/>
<dbReference type="EMBL" id="CP003600">
    <property type="protein sequence ID" value="AFY95231.1"/>
    <property type="molecule type" value="Genomic_DNA"/>
</dbReference>
<name>K9ULB4_CHAP6</name>
<dbReference type="KEGG" id="cmp:Cha6605_4291"/>
<dbReference type="HOGENOM" id="CLU_868316_0_0_3"/>
<reference evidence="1 2" key="1">
    <citation type="submission" date="2012-05" db="EMBL/GenBank/DDBJ databases">
        <title>Finished chromosome of genome of Chamaesiphon sp. PCC 6605.</title>
        <authorList>
            <consortium name="US DOE Joint Genome Institute"/>
            <person name="Gugger M."/>
            <person name="Coursin T."/>
            <person name="Rippka R."/>
            <person name="Tandeau De Marsac N."/>
            <person name="Huntemann M."/>
            <person name="Wei C.-L."/>
            <person name="Han J."/>
            <person name="Detter J.C."/>
            <person name="Han C."/>
            <person name="Tapia R."/>
            <person name="Chen A."/>
            <person name="Kyrpides N."/>
            <person name="Mavromatis K."/>
            <person name="Markowitz V."/>
            <person name="Szeto E."/>
            <person name="Ivanova N."/>
            <person name="Pagani I."/>
            <person name="Pati A."/>
            <person name="Goodwin L."/>
            <person name="Nordberg H.P."/>
            <person name="Cantor M.N."/>
            <person name="Hua S.X."/>
            <person name="Woyke T."/>
            <person name="Kerfeld C.A."/>
        </authorList>
    </citation>
    <scope>NUCLEOTIDE SEQUENCE [LARGE SCALE GENOMIC DNA]</scope>
    <source>
        <strain evidence="2">ATCC 27169 / PCC 6605</strain>
    </source>
</reference>
<protein>
    <submittedName>
        <fullName evidence="1">Uncharacterized protein</fullName>
    </submittedName>
</protein>
<evidence type="ECO:0000313" key="1">
    <source>
        <dbReference type="EMBL" id="AFY95231.1"/>
    </source>
</evidence>
<accession>K9ULB4</accession>
<dbReference type="Proteomes" id="UP000010366">
    <property type="component" value="Chromosome"/>
</dbReference>
<dbReference type="PATRIC" id="fig|1173020.3.peg.4918"/>
<keyword evidence="2" id="KW-1185">Reference proteome</keyword>
<dbReference type="RefSeq" id="WP_015161340.1">
    <property type="nucleotide sequence ID" value="NC_019697.1"/>
</dbReference>
<dbReference type="STRING" id="1173020.Cha6605_4291"/>
<evidence type="ECO:0000313" key="2">
    <source>
        <dbReference type="Proteomes" id="UP000010366"/>
    </source>
</evidence>
<organism evidence="1 2">
    <name type="scientific">Chamaesiphon minutus (strain ATCC 27169 / PCC 6605)</name>
    <dbReference type="NCBI Taxonomy" id="1173020"/>
    <lineage>
        <taxon>Bacteria</taxon>
        <taxon>Bacillati</taxon>
        <taxon>Cyanobacteriota</taxon>
        <taxon>Cyanophyceae</taxon>
        <taxon>Gomontiellales</taxon>
        <taxon>Chamaesiphonaceae</taxon>
        <taxon>Chamaesiphon</taxon>
    </lineage>
</organism>
<sequence>MKFIPTRRHIATDLAGACPENPNYLQIRARMNRLVDRYLTIDILSQHLIDLPTQFSQPHVRKWEPIDWKSVSREQIVGVDPDLFIMLVAGATEIETPIREYSQETWNYMRSIHPGMAYFIGGTQNPDGSIATLGAWEKEERQHAPTFKKIYQQLTGEKLQPKPNSVNDYQSSNSALTAVNKHTLSRISTEWGAVSIYLWLMAHSTGALQQAIAQPFQDEVNHLAKFWGFSRWAFAGSYYEQVKGSAKSLLTLAKHHRGERTEGNNLVSKATTVDAIELAFVFSRVMVRVRTWNRELSHTLLTHLFGQSPVAA</sequence>
<dbReference type="eggNOG" id="COG1633">
    <property type="taxonomic scope" value="Bacteria"/>
</dbReference>
<dbReference type="InterPro" id="IPR009078">
    <property type="entry name" value="Ferritin-like_SF"/>
</dbReference>
<proteinExistence type="predicted"/>
<dbReference type="AlphaFoldDB" id="K9ULB4"/>
<gene>
    <name evidence="1" type="ORF">Cha6605_4291</name>
</gene>